<evidence type="ECO:0000256" key="6">
    <source>
        <dbReference type="ARBA" id="ARBA00023136"/>
    </source>
</evidence>
<sequence>MNIDNHNLPELKAHSETIENKIEAGTKFTGKLWVQKWSSLLLLFLGVYLPLQIFELLAAKIWQNEAGFPWDIPILLAIHQTAQPYLDVLAVILAKIGSPKTLTPILLLIALTLFFQKRWRLGSYFITTGLGSTIINFAAKEFIHRARPHLWESTYHKVGFAFPSGHAMASMTFAALLVILAWETRWRLVALVFGILFVPTIAWTRLYLGVHFPSDILAGWLVSLAWVIGVYIVINPPSSALNLVTDEKQEIQ</sequence>
<keyword evidence="6 7" id="KW-0472">Membrane</keyword>
<evidence type="ECO:0000256" key="7">
    <source>
        <dbReference type="SAM" id="Phobius"/>
    </source>
</evidence>
<feature type="transmembrane region" description="Helical" evidence="7">
    <location>
        <begin position="215"/>
        <end position="234"/>
    </location>
</feature>
<dbReference type="InterPro" id="IPR036938">
    <property type="entry name" value="PAP2/HPO_sf"/>
</dbReference>
<feature type="domain" description="Phosphatidic acid phosphatase type 2/haloperoxidase" evidence="8">
    <location>
        <begin position="121"/>
        <end position="231"/>
    </location>
</feature>
<dbReference type="EMBL" id="JAALHA020000001">
    <property type="protein sequence ID" value="MDR9893069.1"/>
    <property type="molecule type" value="Genomic_DNA"/>
</dbReference>
<feature type="transmembrane region" description="Helical" evidence="7">
    <location>
        <begin position="122"/>
        <end position="139"/>
    </location>
</feature>
<dbReference type="GO" id="GO:0005886">
    <property type="term" value="C:plasma membrane"/>
    <property type="evidence" value="ECO:0007669"/>
    <property type="project" value="UniProtKB-SubCell"/>
</dbReference>
<feature type="transmembrane region" description="Helical" evidence="7">
    <location>
        <begin position="160"/>
        <end position="182"/>
    </location>
</feature>
<keyword evidence="5 7" id="KW-1133">Transmembrane helix</keyword>
<comment type="subcellular location">
    <subcellularLocation>
        <location evidence="1">Cell membrane</location>
        <topology evidence="1">Multi-pass membrane protein</topology>
    </subcellularLocation>
</comment>
<feature type="transmembrane region" description="Helical" evidence="7">
    <location>
        <begin position="188"/>
        <end position="208"/>
    </location>
</feature>
<comment type="caution">
    <text evidence="9">The sequence shown here is derived from an EMBL/GenBank/DDBJ whole genome shotgun (WGS) entry which is preliminary data.</text>
</comment>
<evidence type="ECO:0000313" key="10">
    <source>
        <dbReference type="Proteomes" id="UP000667802"/>
    </source>
</evidence>
<protein>
    <submittedName>
        <fullName evidence="9">Phosphatase PAP2 family protein</fullName>
    </submittedName>
</protein>
<evidence type="ECO:0000256" key="4">
    <source>
        <dbReference type="ARBA" id="ARBA00022801"/>
    </source>
</evidence>
<dbReference type="PANTHER" id="PTHR14969:SF62">
    <property type="entry name" value="DECAPRENYLPHOSPHORYL-5-PHOSPHORIBOSE PHOSPHATASE RV3807C-RELATED"/>
    <property type="match status" value="1"/>
</dbReference>
<dbReference type="Pfam" id="PF01569">
    <property type="entry name" value="PAP2"/>
    <property type="match status" value="1"/>
</dbReference>
<keyword evidence="10" id="KW-1185">Reference proteome</keyword>
<feature type="transmembrane region" description="Helical" evidence="7">
    <location>
        <begin position="40"/>
        <end position="62"/>
    </location>
</feature>
<dbReference type="AlphaFoldDB" id="A0AAP5I1F5"/>
<evidence type="ECO:0000256" key="3">
    <source>
        <dbReference type="ARBA" id="ARBA00022692"/>
    </source>
</evidence>
<evidence type="ECO:0000256" key="1">
    <source>
        <dbReference type="ARBA" id="ARBA00004651"/>
    </source>
</evidence>
<evidence type="ECO:0000256" key="5">
    <source>
        <dbReference type="ARBA" id="ARBA00022989"/>
    </source>
</evidence>
<dbReference type="SUPFAM" id="SSF48317">
    <property type="entry name" value="Acid phosphatase/Vanadium-dependent haloperoxidase"/>
    <property type="match status" value="1"/>
</dbReference>
<name>A0AAP5I1F5_9CYAN</name>
<feature type="transmembrane region" description="Helical" evidence="7">
    <location>
        <begin position="101"/>
        <end position="116"/>
    </location>
</feature>
<dbReference type="GO" id="GO:0016787">
    <property type="term" value="F:hydrolase activity"/>
    <property type="evidence" value="ECO:0007669"/>
    <property type="project" value="UniProtKB-KW"/>
</dbReference>
<keyword evidence="2" id="KW-1003">Cell membrane</keyword>
<gene>
    <name evidence="9" type="ORF">G7B40_000515</name>
</gene>
<evidence type="ECO:0000313" key="9">
    <source>
        <dbReference type="EMBL" id="MDR9893069.1"/>
    </source>
</evidence>
<evidence type="ECO:0000256" key="2">
    <source>
        <dbReference type="ARBA" id="ARBA00022475"/>
    </source>
</evidence>
<evidence type="ECO:0000259" key="8">
    <source>
        <dbReference type="SMART" id="SM00014"/>
    </source>
</evidence>
<dbReference type="PANTHER" id="PTHR14969">
    <property type="entry name" value="SPHINGOSINE-1-PHOSPHATE PHOSPHOHYDROLASE"/>
    <property type="match status" value="1"/>
</dbReference>
<dbReference type="Proteomes" id="UP000667802">
    <property type="component" value="Unassembled WGS sequence"/>
</dbReference>
<accession>A0AAP5I1F5</accession>
<dbReference type="Gene3D" id="1.20.144.10">
    <property type="entry name" value="Phosphatidic acid phosphatase type 2/haloperoxidase"/>
    <property type="match status" value="1"/>
</dbReference>
<dbReference type="RefSeq" id="WP_208342773.1">
    <property type="nucleotide sequence ID" value="NZ_CAWQFN010000186.1"/>
</dbReference>
<keyword evidence="4" id="KW-0378">Hydrolase</keyword>
<dbReference type="InterPro" id="IPR000326">
    <property type="entry name" value="PAP2/HPO"/>
</dbReference>
<keyword evidence="3 7" id="KW-0812">Transmembrane</keyword>
<proteinExistence type="predicted"/>
<organism evidence="9 10">
    <name type="scientific">Aetokthonos hydrillicola Thurmond2011</name>
    <dbReference type="NCBI Taxonomy" id="2712845"/>
    <lineage>
        <taxon>Bacteria</taxon>
        <taxon>Bacillati</taxon>
        <taxon>Cyanobacteriota</taxon>
        <taxon>Cyanophyceae</taxon>
        <taxon>Nostocales</taxon>
        <taxon>Hapalosiphonaceae</taxon>
        <taxon>Aetokthonos</taxon>
    </lineage>
</organism>
<reference evidence="10" key="1">
    <citation type="journal article" date="2021" name="Science">
        <title>Hunting the eagle killer: A cyanobacterial neurotoxin causes vacuolar myelinopathy.</title>
        <authorList>
            <person name="Breinlinger S."/>
            <person name="Phillips T.J."/>
            <person name="Haram B.N."/>
            <person name="Mares J."/>
            <person name="Martinez Yerena J.A."/>
            <person name="Hrouzek P."/>
            <person name="Sobotka R."/>
            <person name="Henderson W.M."/>
            <person name="Schmieder P."/>
            <person name="Williams S.M."/>
            <person name="Lauderdale J.D."/>
            <person name="Wilde H.D."/>
            <person name="Gerrin W."/>
            <person name="Kust A."/>
            <person name="Washington J.W."/>
            <person name="Wagner C."/>
            <person name="Geier B."/>
            <person name="Liebeke M."/>
            <person name="Enke H."/>
            <person name="Niedermeyer T.H.J."/>
            <person name="Wilde S.B."/>
        </authorList>
    </citation>
    <scope>NUCLEOTIDE SEQUENCE [LARGE SCALE GENOMIC DNA]</scope>
    <source>
        <strain evidence="10">Thurmond2011</strain>
    </source>
</reference>
<dbReference type="CDD" id="cd03392">
    <property type="entry name" value="PAP2_like_2"/>
    <property type="match status" value="1"/>
</dbReference>
<dbReference type="SMART" id="SM00014">
    <property type="entry name" value="acidPPc"/>
    <property type="match status" value="1"/>
</dbReference>